<proteinExistence type="predicted"/>
<accession>A0A813YG90</accession>
<dbReference type="Pfam" id="PF13181">
    <property type="entry name" value="TPR_8"/>
    <property type="match status" value="1"/>
</dbReference>
<dbReference type="SMART" id="SM00028">
    <property type="entry name" value="TPR"/>
    <property type="match status" value="5"/>
</dbReference>
<dbReference type="Proteomes" id="UP000663864">
    <property type="component" value="Unassembled WGS sequence"/>
</dbReference>
<evidence type="ECO:0000313" key="3">
    <source>
        <dbReference type="EMBL" id="CAF0883982.1"/>
    </source>
</evidence>
<evidence type="ECO:0000313" key="5">
    <source>
        <dbReference type="Proteomes" id="UP000663864"/>
    </source>
</evidence>
<evidence type="ECO:0000313" key="4">
    <source>
        <dbReference type="EMBL" id="CAF3793463.1"/>
    </source>
</evidence>
<dbReference type="PANTHER" id="PTHR45641">
    <property type="entry name" value="TETRATRICOPEPTIDE REPEAT PROTEIN (AFU_ORTHOLOGUE AFUA_6G03870)"/>
    <property type="match status" value="1"/>
</dbReference>
<dbReference type="Pfam" id="PF13424">
    <property type="entry name" value="TPR_12"/>
    <property type="match status" value="1"/>
</dbReference>
<dbReference type="SUPFAM" id="SSF48452">
    <property type="entry name" value="TPR-like"/>
    <property type="match status" value="1"/>
</dbReference>
<keyword evidence="1" id="KW-0677">Repeat</keyword>
<evidence type="ECO:0000256" key="2">
    <source>
        <dbReference type="ARBA" id="ARBA00022803"/>
    </source>
</evidence>
<dbReference type="EMBL" id="CAJNOT010000185">
    <property type="protein sequence ID" value="CAF0883982.1"/>
    <property type="molecule type" value="Genomic_DNA"/>
</dbReference>
<dbReference type="EMBL" id="CAJOBD010001378">
    <property type="protein sequence ID" value="CAF3793463.1"/>
    <property type="molecule type" value="Genomic_DNA"/>
</dbReference>
<dbReference type="InterPro" id="IPR019734">
    <property type="entry name" value="TPR_rpt"/>
</dbReference>
<evidence type="ECO:0008006" key="6">
    <source>
        <dbReference type="Google" id="ProtNLM"/>
    </source>
</evidence>
<protein>
    <recommendedName>
        <fullName evidence="6">Tetratricopeptide repeat protein</fullName>
    </recommendedName>
</protein>
<name>A0A813YG90_9BILA</name>
<reference evidence="3" key="1">
    <citation type="submission" date="2021-02" db="EMBL/GenBank/DDBJ databases">
        <authorList>
            <person name="Nowell W R."/>
        </authorList>
    </citation>
    <scope>NUCLEOTIDE SEQUENCE</scope>
</reference>
<comment type="caution">
    <text evidence="3">The sequence shown here is derived from an EMBL/GenBank/DDBJ whole genome shotgun (WGS) entry which is preliminary data.</text>
</comment>
<gene>
    <name evidence="4" type="ORF">JBS370_LOCUS14883</name>
    <name evidence="3" type="ORF">ZHD862_LOCUS6532</name>
</gene>
<evidence type="ECO:0000256" key="1">
    <source>
        <dbReference type="ARBA" id="ARBA00022737"/>
    </source>
</evidence>
<organism evidence="3 5">
    <name type="scientific">Rotaria sordida</name>
    <dbReference type="NCBI Taxonomy" id="392033"/>
    <lineage>
        <taxon>Eukaryota</taxon>
        <taxon>Metazoa</taxon>
        <taxon>Spiralia</taxon>
        <taxon>Gnathifera</taxon>
        <taxon>Rotifera</taxon>
        <taxon>Eurotatoria</taxon>
        <taxon>Bdelloidea</taxon>
        <taxon>Philodinida</taxon>
        <taxon>Philodinidae</taxon>
        <taxon>Rotaria</taxon>
    </lineage>
</organism>
<dbReference type="Proteomes" id="UP000663836">
    <property type="component" value="Unassembled WGS sequence"/>
</dbReference>
<dbReference type="AlphaFoldDB" id="A0A813YG90"/>
<keyword evidence="2" id="KW-0802">TPR repeat</keyword>
<sequence length="285" mass="32013">MHIVLDKFDSAIISSEEIKAQDLLKHGKIDQGIAIYQCLKPESARILNIIGILYATKKDDYHSAIIYYYKALKIQEKNGDDMSNTLSELGITYQILHEFDLALNYHSRALCIRKLAYTIDQTLIANSLLGIANAYWGQQNLTEALNYAQQAVNLNEFIETGNELNLSTSLAILANIYYSCGNGYQALEVITRALILLERCVSSDSLILASFLNNLGTIQVGIGLFSDAKLNFSKALTICKKSLSEGHPQRQTIENNIKRIIGMEQNNHQNLCSHLWKFSLKTLFT</sequence>
<dbReference type="InterPro" id="IPR011990">
    <property type="entry name" value="TPR-like_helical_dom_sf"/>
</dbReference>
<dbReference type="Gene3D" id="1.25.40.10">
    <property type="entry name" value="Tetratricopeptide repeat domain"/>
    <property type="match status" value="2"/>
</dbReference>
<dbReference type="PANTHER" id="PTHR45641:SF19">
    <property type="entry name" value="NEPHROCYSTIN-3"/>
    <property type="match status" value="1"/>
</dbReference>